<dbReference type="RefSeq" id="XP_001239049.1">
    <property type="nucleotide sequence ID" value="XM_001239048.1"/>
</dbReference>
<protein>
    <submittedName>
        <fullName evidence="1">Uncharacterized protein</fullName>
    </submittedName>
</protein>
<dbReference type="EMBL" id="GG704915">
    <property type="protein sequence ID" value="EAS27466.1"/>
    <property type="molecule type" value="Genomic_DNA"/>
</dbReference>
<sequence>MYRAVCWGPRSCKQPHRQASQIKRVIPLATDFGGNVKILGLAIKDLNDGDRVVALFQLAYGQRICNFGELGVSVKCAQIYHHISSTPESGGTGRGGYYYPFGGYLLSNILDQNKQLQAFPFLCNQRNDQYGREFWRDYQYRSPHLCTPATPFTMELAKTEEVAPQRESKSQIISKNIRKELLGRTWQATVPDGFEERRLPRTP</sequence>
<dbReference type="AlphaFoldDB" id="A0A0E1RZY7"/>
<gene>
    <name evidence="1" type="ORF">CIMG_10071</name>
</gene>
<reference evidence="2" key="1">
    <citation type="journal article" date="2009" name="Genome Res.">
        <title>Comparative genomic analyses of the human fungal pathogens Coccidioides and their relatives.</title>
        <authorList>
            <person name="Sharpton T.J."/>
            <person name="Stajich J.E."/>
            <person name="Rounsley S.D."/>
            <person name="Gardner M.J."/>
            <person name="Wortman J.R."/>
            <person name="Jordar V.S."/>
            <person name="Maiti R."/>
            <person name="Kodira C.D."/>
            <person name="Neafsey D.E."/>
            <person name="Zeng Q."/>
            <person name="Hung C.-Y."/>
            <person name="McMahan C."/>
            <person name="Muszewska A."/>
            <person name="Grynberg M."/>
            <person name="Mandel M.A."/>
            <person name="Kellner E.M."/>
            <person name="Barker B.M."/>
            <person name="Galgiani J.N."/>
            <person name="Orbach M.J."/>
            <person name="Kirkland T.N."/>
            <person name="Cole G.T."/>
            <person name="Henn M.R."/>
            <person name="Birren B.W."/>
            <person name="Taylor J.W."/>
        </authorList>
    </citation>
    <scope>NUCLEOTIDE SEQUENCE [LARGE SCALE GENOMIC DNA]</scope>
    <source>
        <strain evidence="2">RS</strain>
    </source>
</reference>
<evidence type="ECO:0000313" key="2">
    <source>
        <dbReference type="Proteomes" id="UP000001261"/>
    </source>
</evidence>
<dbReference type="GeneID" id="4557901"/>
<reference evidence="2" key="2">
    <citation type="journal article" date="2010" name="Genome Res.">
        <title>Population genomic sequencing of Coccidioides fungi reveals recent hybridization and transposon control.</title>
        <authorList>
            <person name="Neafsey D.E."/>
            <person name="Barker B.M."/>
            <person name="Sharpton T.J."/>
            <person name="Stajich J.E."/>
            <person name="Park D.J."/>
            <person name="Whiston E."/>
            <person name="Hung C.-Y."/>
            <person name="McMahan C."/>
            <person name="White J."/>
            <person name="Sykes S."/>
            <person name="Heiman D."/>
            <person name="Young S."/>
            <person name="Zeng Q."/>
            <person name="Abouelleil A."/>
            <person name="Aftuck L."/>
            <person name="Bessette D."/>
            <person name="Brown A."/>
            <person name="FitzGerald M."/>
            <person name="Lui A."/>
            <person name="Macdonald J.P."/>
            <person name="Priest M."/>
            <person name="Orbach M.J."/>
            <person name="Galgiani J.N."/>
            <person name="Kirkland T.N."/>
            <person name="Cole G.T."/>
            <person name="Birren B.W."/>
            <person name="Henn M.R."/>
            <person name="Taylor J.W."/>
            <person name="Rounsley S.D."/>
        </authorList>
    </citation>
    <scope>GENOME REANNOTATION</scope>
    <source>
        <strain evidence="2">RS</strain>
    </source>
</reference>
<organism evidence="1 2">
    <name type="scientific">Coccidioides immitis (strain RS)</name>
    <name type="common">Valley fever fungus</name>
    <dbReference type="NCBI Taxonomy" id="246410"/>
    <lineage>
        <taxon>Eukaryota</taxon>
        <taxon>Fungi</taxon>
        <taxon>Dikarya</taxon>
        <taxon>Ascomycota</taxon>
        <taxon>Pezizomycotina</taxon>
        <taxon>Eurotiomycetes</taxon>
        <taxon>Eurotiomycetidae</taxon>
        <taxon>Onygenales</taxon>
        <taxon>Onygenaceae</taxon>
        <taxon>Coccidioides</taxon>
    </lineage>
</organism>
<dbReference type="KEGG" id="cim:CIMG_10071"/>
<name>A0A0E1RZY7_COCIM</name>
<evidence type="ECO:0000313" key="1">
    <source>
        <dbReference type="EMBL" id="EAS27466.1"/>
    </source>
</evidence>
<proteinExistence type="predicted"/>
<dbReference type="InParanoid" id="A0A0E1RZY7"/>
<keyword evidence="2" id="KW-1185">Reference proteome</keyword>
<accession>A0A0E1RZY7</accession>
<dbReference type="Proteomes" id="UP000001261">
    <property type="component" value="Unassembled WGS sequence"/>
</dbReference>
<dbReference type="VEuPathDB" id="FungiDB:CIMG_10071"/>
<dbReference type="OrthoDB" id="3941538at2759"/>